<dbReference type="EMBL" id="JADEXP010000414">
    <property type="protein sequence ID" value="MBE9070329.1"/>
    <property type="molecule type" value="Genomic_DNA"/>
</dbReference>
<proteinExistence type="predicted"/>
<dbReference type="RefSeq" id="WP_193996203.1">
    <property type="nucleotide sequence ID" value="NZ_JADEXP010000414.1"/>
</dbReference>
<evidence type="ECO:0000313" key="3">
    <source>
        <dbReference type="Proteomes" id="UP000615026"/>
    </source>
</evidence>
<reference evidence="2" key="1">
    <citation type="submission" date="2020-10" db="EMBL/GenBank/DDBJ databases">
        <authorList>
            <person name="Castelo-Branco R."/>
            <person name="Eusebio N."/>
            <person name="Adriana R."/>
            <person name="Vieira A."/>
            <person name="Brugerolle De Fraissinette N."/>
            <person name="Rezende De Castro R."/>
            <person name="Schneider M.P."/>
            <person name="Vasconcelos V."/>
            <person name="Leao P.N."/>
        </authorList>
    </citation>
    <scope>NUCLEOTIDE SEQUENCE</scope>
    <source>
        <strain evidence="2">LEGE 11479</strain>
    </source>
</reference>
<feature type="compositionally biased region" description="Polar residues" evidence="1">
    <location>
        <begin position="1"/>
        <end position="11"/>
    </location>
</feature>
<protein>
    <submittedName>
        <fullName evidence="2">Uncharacterized protein</fullName>
    </submittedName>
</protein>
<feature type="region of interest" description="Disordered" evidence="1">
    <location>
        <begin position="1"/>
        <end position="20"/>
    </location>
</feature>
<sequence>MTSSKLTSRSPHGSEHGHNLDFWQQLDKDFRFDGVDEEQLRQQTEQWMTCASELLGPPPCRTRKKTKR</sequence>
<dbReference type="Proteomes" id="UP000615026">
    <property type="component" value="Unassembled WGS sequence"/>
</dbReference>
<comment type="caution">
    <text evidence="2">The sequence shown here is derived from an EMBL/GenBank/DDBJ whole genome shotgun (WGS) entry which is preliminary data.</text>
</comment>
<name>A0A929FCT1_LEPEC</name>
<dbReference type="AlphaFoldDB" id="A0A929FCT1"/>
<evidence type="ECO:0000313" key="2">
    <source>
        <dbReference type="EMBL" id="MBE9070329.1"/>
    </source>
</evidence>
<accession>A0A929FCT1</accession>
<keyword evidence="3" id="KW-1185">Reference proteome</keyword>
<evidence type="ECO:0000256" key="1">
    <source>
        <dbReference type="SAM" id="MobiDB-lite"/>
    </source>
</evidence>
<gene>
    <name evidence="2" type="ORF">IQ260_27170</name>
</gene>
<organism evidence="2 3">
    <name type="scientific">Leptolyngbya cf. ectocarpi LEGE 11479</name>
    <dbReference type="NCBI Taxonomy" id="1828722"/>
    <lineage>
        <taxon>Bacteria</taxon>
        <taxon>Bacillati</taxon>
        <taxon>Cyanobacteriota</taxon>
        <taxon>Cyanophyceae</taxon>
        <taxon>Leptolyngbyales</taxon>
        <taxon>Leptolyngbyaceae</taxon>
        <taxon>Leptolyngbya group</taxon>
        <taxon>Leptolyngbya</taxon>
    </lineage>
</organism>